<dbReference type="RefSeq" id="WP_277860852.1">
    <property type="nucleotide sequence ID" value="NZ_JARRAG010000002.1"/>
</dbReference>
<name>A0ABT6FAT9_9BACT</name>
<protein>
    <submittedName>
        <fullName evidence="3">Uncharacterized protein</fullName>
    </submittedName>
</protein>
<evidence type="ECO:0000256" key="2">
    <source>
        <dbReference type="SAM" id="SignalP"/>
    </source>
</evidence>
<gene>
    <name evidence="3" type="ORF">PZE19_11980</name>
</gene>
<evidence type="ECO:0000256" key="1">
    <source>
        <dbReference type="SAM" id="MobiDB-lite"/>
    </source>
</evidence>
<keyword evidence="4" id="KW-1185">Reference proteome</keyword>
<feature type="chain" id="PRO_5045801791" evidence="2">
    <location>
        <begin position="37"/>
        <end position="624"/>
    </location>
</feature>
<sequence>MRLHPAARPGLAPLRPLVVALAACGAAAAAPLRARADGPGPDRLERPGGPTVEGRLLFDPQAGFRFQSAGESGAPAQVRAVGPGGVVGFAPGPPPATTVPPLFQAGLGESGRISGTLRAIAEDAVTLAVPWQAVDVVVRRPGVQSLVQRLGEARVLADGFDALDAAAWGVVGQPRAVAEGGETAVLLPPGGSSIERRFEEPIESGRVDLTFRDDGVVRPGQRWTLTLTFRAPGGPADLRVLLGWAEESLAVEAPDGPALPVQRLARTDGWRRLSIRFGGDRTEVSVDGKDLAHGRGPAGPLESIRVATVGEPTKDAGPGGYVGAIQAARFAPVASSLEIDPTQDEARLVVGDQFYGTVRRGDRDRVEMLVDDRPLALDWKDLAGLFFRRAPAAGAPVAGALARVEWRAGGDEPGRAADFAEGAVTALTDAALTLATPFAGTLTIPRDRLVRIRVAEPGLRLVVDPCAHHLGNEFFSKPPLLDPPMPEGGVLERPFVVPADAGAGPAFVVLDVLGVVGEATGLAFSENIRRGELKTYVAIDGRRVDYLNRHVAGSNESPERIRVPIPADALRPGPHVLRIEQTGLAASPTEYDDMGILGVAIEFAAAGAPRADAGPAAAPAPPRP</sequence>
<reference evidence="3 4" key="1">
    <citation type="submission" date="2023-03" db="EMBL/GenBank/DDBJ databases">
        <title>Paludisphaera mucosa sp. nov. a novel planctomycete from northern fen.</title>
        <authorList>
            <person name="Ivanova A."/>
        </authorList>
    </citation>
    <scope>NUCLEOTIDE SEQUENCE [LARGE SCALE GENOMIC DNA]</scope>
    <source>
        <strain evidence="3 4">Pla2</strain>
    </source>
</reference>
<feature type="signal peptide" evidence="2">
    <location>
        <begin position="1"/>
        <end position="36"/>
    </location>
</feature>
<comment type="caution">
    <text evidence="3">The sequence shown here is derived from an EMBL/GenBank/DDBJ whole genome shotgun (WGS) entry which is preliminary data.</text>
</comment>
<organism evidence="3 4">
    <name type="scientific">Paludisphaera mucosa</name>
    <dbReference type="NCBI Taxonomy" id="3030827"/>
    <lineage>
        <taxon>Bacteria</taxon>
        <taxon>Pseudomonadati</taxon>
        <taxon>Planctomycetota</taxon>
        <taxon>Planctomycetia</taxon>
        <taxon>Isosphaerales</taxon>
        <taxon>Isosphaeraceae</taxon>
        <taxon>Paludisphaera</taxon>
    </lineage>
</organism>
<keyword evidence="2" id="KW-0732">Signal</keyword>
<evidence type="ECO:0000313" key="3">
    <source>
        <dbReference type="EMBL" id="MDG3004495.1"/>
    </source>
</evidence>
<dbReference type="Proteomes" id="UP001216907">
    <property type="component" value="Unassembled WGS sequence"/>
</dbReference>
<feature type="compositionally biased region" description="Basic and acidic residues" evidence="1">
    <location>
        <begin position="34"/>
        <end position="46"/>
    </location>
</feature>
<evidence type="ECO:0000313" key="4">
    <source>
        <dbReference type="Proteomes" id="UP001216907"/>
    </source>
</evidence>
<dbReference type="EMBL" id="JARRAG010000002">
    <property type="protein sequence ID" value="MDG3004495.1"/>
    <property type="molecule type" value="Genomic_DNA"/>
</dbReference>
<feature type="region of interest" description="Disordered" evidence="1">
    <location>
        <begin position="31"/>
        <end position="53"/>
    </location>
</feature>
<accession>A0ABT6FAT9</accession>
<proteinExistence type="predicted"/>